<sequence>MKKVWDYGTSTPIQRVGVIFLVIGLLSLFSWMIKEDLSFEDLFEPYYLPRSRDSFFFHLFFYFIPLGLLMSWGYQVLVMIKAWIINGESKKLPSEPRKVVQRQPYTPPKKNLHFKNNPAAFKYASENYIATMNSSAMNVGIVQDINFTKDKNPAFLIQIADKGKTTLVAGFNDNHAEKISKGNLVYWGFVDVANNDQEISAVGHVLATLYPELDPNNGRWIIKSNLTK</sequence>
<dbReference type="EMBL" id="SGSU01000027">
    <property type="protein sequence ID" value="RZG64158.1"/>
    <property type="molecule type" value="Genomic_DNA"/>
</dbReference>
<name>A0A4Q7AMA9_9GAMM</name>
<reference evidence="2 3" key="1">
    <citation type="submission" date="2019-02" db="EMBL/GenBank/DDBJ databases">
        <title>The Batch Genome Submission of Acinetobacter spp. strains.</title>
        <authorList>
            <person name="Qin J."/>
            <person name="Hu Y."/>
            <person name="Ye H."/>
            <person name="Wei L."/>
            <person name="Feng Y."/>
            <person name="Zong Z."/>
        </authorList>
    </citation>
    <scope>NUCLEOTIDE SEQUENCE [LARGE SCALE GENOMIC DNA]</scope>
    <source>
        <strain evidence="2 3">WCHABo060081</strain>
    </source>
</reference>
<dbReference type="RefSeq" id="WP_130148542.1">
    <property type="nucleotide sequence ID" value="NZ_SGSU01000027.1"/>
</dbReference>
<keyword evidence="1" id="KW-0472">Membrane</keyword>
<keyword evidence="1" id="KW-0812">Transmembrane</keyword>
<keyword evidence="1" id="KW-1133">Transmembrane helix</keyword>
<dbReference type="Proteomes" id="UP000293483">
    <property type="component" value="Unassembled WGS sequence"/>
</dbReference>
<proteinExistence type="predicted"/>
<evidence type="ECO:0000313" key="3">
    <source>
        <dbReference type="Proteomes" id="UP000293483"/>
    </source>
</evidence>
<gene>
    <name evidence="2" type="ORF">EXE25_17650</name>
</gene>
<dbReference type="AlphaFoldDB" id="A0A4Q7AMA9"/>
<organism evidence="2 3">
    <name type="scientific">Acinetobacter bouvetii</name>
    <dbReference type="NCBI Taxonomy" id="202951"/>
    <lineage>
        <taxon>Bacteria</taxon>
        <taxon>Pseudomonadati</taxon>
        <taxon>Pseudomonadota</taxon>
        <taxon>Gammaproteobacteria</taxon>
        <taxon>Moraxellales</taxon>
        <taxon>Moraxellaceae</taxon>
        <taxon>Acinetobacter</taxon>
    </lineage>
</organism>
<evidence type="ECO:0000313" key="2">
    <source>
        <dbReference type="EMBL" id="RZG64158.1"/>
    </source>
</evidence>
<feature type="transmembrane region" description="Helical" evidence="1">
    <location>
        <begin position="12"/>
        <end position="33"/>
    </location>
</feature>
<feature type="transmembrane region" description="Helical" evidence="1">
    <location>
        <begin position="55"/>
        <end position="80"/>
    </location>
</feature>
<protein>
    <submittedName>
        <fullName evidence="2">Uncharacterized protein</fullName>
    </submittedName>
</protein>
<comment type="caution">
    <text evidence="2">The sequence shown here is derived from an EMBL/GenBank/DDBJ whole genome shotgun (WGS) entry which is preliminary data.</text>
</comment>
<accession>A0A4Q7AMA9</accession>
<evidence type="ECO:0000256" key="1">
    <source>
        <dbReference type="SAM" id="Phobius"/>
    </source>
</evidence>